<feature type="transmembrane region" description="Helical" evidence="1">
    <location>
        <begin position="234"/>
        <end position="254"/>
    </location>
</feature>
<reference evidence="3" key="1">
    <citation type="submission" date="2009-09" db="EMBL/GenBank/DDBJ databases">
        <title>The complete genome of Nakamurella multipartita DSM 44233.</title>
        <authorList>
            <consortium name="US DOE Joint Genome Institute (JGI-PGF)"/>
            <person name="Lucas S."/>
            <person name="Copeland A."/>
            <person name="Lapidus A."/>
            <person name="Glavina del Rio T."/>
            <person name="Dalin E."/>
            <person name="Tice H."/>
            <person name="Bruce D."/>
            <person name="Goodwin L."/>
            <person name="Pitluck S."/>
            <person name="Kyrpides N."/>
            <person name="Mavromatis K."/>
            <person name="Ivanova N."/>
            <person name="Ovchinnikova G."/>
            <person name="Sims D."/>
            <person name="Meincke L."/>
            <person name="Brettin T."/>
            <person name="Detter J.C."/>
            <person name="Han C."/>
            <person name="Larimer F."/>
            <person name="Land M."/>
            <person name="Hauser L."/>
            <person name="Markowitz V."/>
            <person name="Cheng J.-F."/>
            <person name="Hugenholtz P."/>
            <person name="Woyke T."/>
            <person name="Wu D."/>
            <person name="Klenk H.-P."/>
            <person name="Eisen J.A."/>
        </authorList>
    </citation>
    <scope>NUCLEOTIDE SEQUENCE [LARGE SCALE GENOMIC DNA]</scope>
    <source>
        <strain evidence="3">ATCC 700099 / DSM 44233 / CIP 104796 / JCM 9543 / NBRC 105858 / Y-104</strain>
    </source>
</reference>
<dbReference type="NCBIfam" id="NF038403">
    <property type="entry name" value="perm_prefix_1"/>
    <property type="match status" value="1"/>
</dbReference>
<evidence type="ECO:0000313" key="2">
    <source>
        <dbReference type="EMBL" id="ACV81066.1"/>
    </source>
</evidence>
<name>C8X8W8_NAKMY</name>
<dbReference type="STRING" id="479431.Namu_4790"/>
<keyword evidence="1" id="KW-0812">Transmembrane</keyword>
<feature type="transmembrane region" description="Helical" evidence="1">
    <location>
        <begin position="155"/>
        <end position="174"/>
    </location>
</feature>
<proteinExistence type="predicted"/>
<accession>C8X8W8</accession>
<gene>
    <name evidence="2" type="ordered locus">Namu_4790</name>
</gene>
<keyword evidence="1" id="KW-1133">Transmembrane helix</keyword>
<dbReference type="eggNOG" id="ENOG502ZE3C">
    <property type="taxonomic scope" value="Bacteria"/>
</dbReference>
<dbReference type="EMBL" id="CP001737">
    <property type="protein sequence ID" value="ACV81066.1"/>
    <property type="molecule type" value="Genomic_DNA"/>
</dbReference>
<protein>
    <submittedName>
        <fullName evidence="2">Uncharacterized protein</fullName>
    </submittedName>
</protein>
<dbReference type="InParanoid" id="C8X8W8"/>
<dbReference type="OrthoDB" id="291021at2"/>
<evidence type="ECO:0000256" key="1">
    <source>
        <dbReference type="SAM" id="Phobius"/>
    </source>
</evidence>
<keyword evidence="3" id="KW-1185">Reference proteome</keyword>
<organism evidence="2 3">
    <name type="scientific">Nakamurella multipartita (strain ATCC 700099 / DSM 44233 / CIP 104796 / JCM 9543 / NBRC 105858 / Y-104)</name>
    <name type="common">Microsphaera multipartita</name>
    <dbReference type="NCBI Taxonomy" id="479431"/>
    <lineage>
        <taxon>Bacteria</taxon>
        <taxon>Bacillati</taxon>
        <taxon>Actinomycetota</taxon>
        <taxon>Actinomycetes</taxon>
        <taxon>Nakamurellales</taxon>
        <taxon>Nakamurellaceae</taxon>
        <taxon>Nakamurella</taxon>
    </lineage>
</organism>
<feature type="transmembrane region" description="Helical" evidence="1">
    <location>
        <begin position="90"/>
        <end position="109"/>
    </location>
</feature>
<evidence type="ECO:0000313" key="3">
    <source>
        <dbReference type="Proteomes" id="UP000002218"/>
    </source>
</evidence>
<dbReference type="InterPro" id="IPR047928">
    <property type="entry name" value="Perm_prefix_1"/>
</dbReference>
<dbReference type="RefSeq" id="WP_015749877.1">
    <property type="nucleotide sequence ID" value="NC_013235.1"/>
</dbReference>
<reference evidence="2 3" key="2">
    <citation type="journal article" date="2010" name="Stand. Genomic Sci.">
        <title>Complete genome sequence of Nakamurella multipartita type strain (Y-104).</title>
        <authorList>
            <person name="Tice H."/>
            <person name="Mayilraj S."/>
            <person name="Sims D."/>
            <person name="Lapidus A."/>
            <person name="Nolan M."/>
            <person name="Lucas S."/>
            <person name="Glavina Del Rio T."/>
            <person name="Copeland A."/>
            <person name="Cheng J.F."/>
            <person name="Meincke L."/>
            <person name="Bruce D."/>
            <person name="Goodwin L."/>
            <person name="Pitluck S."/>
            <person name="Ivanova N."/>
            <person name="Mavromatis K."/>
            <person name="Ovchinnikova G."/>
            <person name="Pati A."/>
            <person name="Chen A."/>
            <person name="Palaniappan K."/>
            <person name="Land M."/>
            <person name="Hauser L."/>
            <person name="Chang Y.J."/>
            <person name="Jeffries C.D."/>
            <person name="Detter J.C."/>
            <person name="Brettin T."/>
            <person name="Rohde M."/>
            <person name="Goker M."/>
            <person name="Bristow J."/>
            <person name="Eisen J.A."/>
            <person name="Markowitz V."/>
            <person name="Hugenholtz P."/>
            <person name="Kyrpides N.C."/>
            <person name="Klenk H.P."/>
            <person name="Chen F."/>
        </authorList>
    </citation>
    <scope>NUCLEOTIDE SEQUENCE [LARGE SCALE GENOMIC DNA]</scope>
    <source>
        <strain evidence="3">ATCC 700099 / DSM 44233 / CIP 104796 / JCM 9543 / NBRC 105858 / Y-104</strain>
    </source>
</reference>
<sequence length="278" mass="29694">MAESDLIDGYLADLRRQIRWRGDVDDVIDEVEDHLRETAANLTAAGVDEREAQRRTLVRFGDPAIIHRVFSTSPSGGVVMPTAFTRTAGAVAFLAAPLWIAAAVLKWWESGLFAPWSQDRFVAYSVVAASATLLALIVMLGMLARVGWPRPTSGVAIGLALLGLIGMAGVTWMWPVLGLFLGPAFLLTTLAVTRAVERFGRLTWAAPIGWFAGFMVFVLLSGVGLGPVDEYGGFPMAEAVGFSVVAAGMVIGLLDVGRWLVTDHGTEPVTDPSRVAVA</sequence>
<feature type="transmembrane region" description="Helical" evidence="1">
    <location>
        <begin position="208"/>
        <end position="228"/>
    </location>
</feature>
<dbReference type="Proteomes" id="UP000002218">
    <property type="component" value="Chromosome"/>
</dbReference>
<dbReference type="HOGENOM" id="CLU_1000494_0_0_11"/>
<keyword evidence="1" id="KW-0472">Membrane</keyword>
<dbReference type="Pfam" id="PF22564">
    <property type="entry name" value="HAAS"/>
    <property type="match status" value="1"/>
</dbReference>
<feature type="transmembrane region" description="Helical" evidence="1">
    <location>
        <begin position="121"/>
        <end position="143"/>
    </location>
</feature>
<dbReference type="AlphaFoldDB" id="C8X8W8"/>
<dbReference type="KEGG" id="nml:Namu_4790"/>